<gene>
    <name evidence="3" type="ORF">RF007C_05680</name>
</gene>
<protein>
    <recommendedName>
        <fullName evidence="5">ATPase</fullName>
    </recommendedName>
</protein>
<evidence type="ECO:0000313" key="3">
    <source>
        <dbReference type="EMBL" id="EWM55165.1"/>
    </source>
</evidence>
<keyword evidence="4" id="KW-1185">Reference proteome</keyword>
<evidence type="ECO:0008006" key="5">
    <source>
        <dbReference type="Google" id="ProtNLM"/>
    </source>
</evidence>
<organism evidence="3 4">
    <name type="scientific">Ruminococcus flavefaciens 007c</name>
    <dbReference type="NCBI Taxonomy" id="1341157"/>
    <lineage>
        <taxon>Bacteria</taxon>
        <taxon>Bacillati</taxon>
        <taxon>Bacillota</taxon>
        <taxon>Clostridia</taxon>
        <taxon>Eubacteriales</taxon>
        <taxon>Oscillospiraceae</taxon>
        <taxon>Ruminococcus</taxon>
    </lineage>
</organism>
<dbReference type="AlphaFoldDB" id="W7V2H4"/>
<dbReference type="SUPFAM" id="SSF52540">
    <property type="entry name" value="P-loop containing nucleoside triphosphate hydrolases"/>
    <property type="match status" value="1"/>
</dbReference>
<feature type="domain" description="AAA" evidence="1">
    <location>
        <begin position="20"/>
        <end position="148"/>
    </location>
</feature>
<dbReference type="InterPro" id="IPR027417">
    <property type="entry name" value="P-loop_NTPase"/>
</dbReference>
<dbReference type="PATRIC" id="fig|1341157.4.peg.272"/>
<dbReference type="PANTHER" id="PTHR33295:SF20">
    <property type="entry name" value="ATPASE"/>
    <property type="match status" value="1"/>
</dbReference>
<feature type="domain" description="DUF4143" evidence="2">
    <location>
        <begin position="198"/>
        <end position="344"/>
    </location>
</feature>
<proteinExistence type="predicted"/>
<dbReference type="Pfam" id="PF13635">
    <property type="entry name" value="DUF4143"/>
    <property type="match status" value="1"/>
</dbReference>
<comment type="caution">
    <text evidence="3">The sequence shown here is derived from an EMBL/GenBank/DDBJ whole genome shotgun (WGS) entry which is preliminary data.</text>
</comment>
<dbReference type="InterPro" id="IPR025420">
    <property type="entry name" value="DUF4143"/>
</dbReference>
<dbReference type="RefSeq" id="WP_037296544.1">
    <property type="nucleotide sequence ID" value="NZ_ATAX01000006.1"/>
</dbReference>
<evidence type="ECO:0000259" key="1">
    <source>
        <dbReference type="Pfam" id="PF13173"/>
    </source>
</evidence>
<name>W7V2H4_RUMFL</name>
<evidence type="ECO:0000313" key="4">
    <source>
        <dbReference type="Proteomes" id="UP000019365"/>
    </source>
</evidence>
<dbReference type="PANTHER" id="PTHR33295">
    <property type="entry name" value="ATPASE"/>
    <property type="match status" value="1"/>
</dbReference>
<reference evidence="3 4" key="1">
    <citation type="journal article" date="2014" name="PLoS ONE">
        <title>Rumen cellulosomics: divergent fiber-degrading strategies revealed by comparative genome-wide analysis of six ruminococcal strains.</title>
        <authorList>
            <person name="Dassa B."/>
            <person name="Borovok I."/>
            <person name="Ruimy-Israeli V."/>
            <person name="Lamed R."/>
            <person name="Flint H.J."/>
            <person name="Duncan S.H."/>
            <person name="Henrissat B."/>
            <person name="Coutinho P."/>
            <person name="Morrison M."/>
            <person name="Mosoni P."/>
            <person name="Yeoman C.J."/>
            <person name="White B.A."/>
            <person name="Bayer E.A."/>
        </authorList>
    </citation>
    <scope>NUCLEOTIDE SEQUENCE [LARGE SCALE GENOMIC DNA]</scope>
    <source>
        <strain evidence="3 4">007c</strain>
    </source>
</reference>
<evidence type="ECO:0000259" key="2">
    <source>
        <dbReference type="Pfam" id="PF13635"/>
    </source>
</evidence>
<dbReference type="EMBL" id="ATAX01000006">
    <property type="protein sequence ID" value="EWM55165.1"/>
    <property type="molecule type" value="Genomic_DNA"/>
</dbReference>
<dbReference type="Proteomes" id="UP000019365">
    <property type="component" value="Unassembled WGS sequence"/>
</dbReference>
<accession>W7V2H4</accession>
<sequence length="398" mass="46292">MILRPAYINAIEPFIDSPIVKILAGVRRCGKSTILEMLADELVKHGVSKENIIERRYNEIMYEDFSTKDMYSDLKKDISGKGRCYLLLDELQEIKGWEKVINDLLENSDVDIYITGSNSKLMSSEISTYLTGRYVTIPVYTLSLREYLTFKNKDVSQARDVFDEYVQYGGFPLVGISSFDTKSAYQIVEGIYASVITRDISKRHKIRNKELFDRVVRYVIENVGMTFSANTIVKFLKSENRSLSVETIYNYLKWLGEAFIIYPCQRYDLQVKAVLKTQEKYYLSDISIKYSQMGFDTKMLSAVFENIVYLEMKRRGYEVYIGKNNTKEIDFVAVRRDERIYVQVCVQLPDGSDRETANLMDIKDHYHKYVVCRDPLALGNNNGIEIVHIADFLMRDNW</sequence>
<dbReference type="Pfam" id="PF13173">
    <property type="entry name" value="AAA_14"/>
    <property type="match status" value="1"/>
</dbReference>
<dbReference type="OrthoDB" id="9801684at2"/>
<dbReference type="eggNOG" id="COG1373">
    <property type="taxonomic scope" value="Bacteria"/>
</dbReference>
<dbReference type="InterPro" id="IPR041682">
    <property type="entry name" value="AAA_14"/>
</dbReference>